<evidence type="ECO:0000313" key="6">
    <source>
        <dbReference type="Proteomes" id="UP001280897"/>
    </source>
</evidence>
<gene>
    <name evidence="5" type="ORF">R0G89_09970</name>
</gene>
<dbReference type="Gene3D" id="1.10.10.10">
    <property type="entry name" value="Winged helix-like DNA-binding domain superfamily/Winged helix DNA-binding domain"/>
    <property type="match status" value="1"/>
</dbReference>
<accession>A0AAN5Y9I0</accession>
<keyword evidence="3" id="KW-0804">Transcription</keyword>
<dbReference type="PROSITE" id="PS50995">
    <property type="entry name" value="HTH_MARR_2"/>
    <property type="match status" value="1"/>
</dbReference>
<sequence length="168" mass="19258">MLDKLVKKHQLAAKLFEFTALQNMADEQAERHLPVFKGQNKILVALSEGDNISQKELSQRLGISVQSIAEFIAKLLKKGYVTKQKSPTDGRVQLIKLTEKGKKEAKKSLFYIPEYLDYLNDDERAQLAAILDKMNNGIREDLKLHGIQNIGNRIRFSQLKRHIDEDLK</sequence>
<dbReference type="Pfam" id="PF01047">
    <property type="entry name" value="MarR"/>
    <property type="match status" value="1"/>
</dbReference>
<reference evidence="5" key="1">
    <citation type="journal article" date="2023" name="PeerJ">
        <title>Selection and evaluation of lactic acid bacteria from chicken feces in Thailand as potential probiotics.</title>
        <authorList>
            <person name="Khurajog B."/>
            <person name="Disastra Y."/>
            <person name="Lawwyne L.D."/>
            <person name="Sirichokchatchawan W."/>
            <person name="Niyomtham W."/>
            <person name="Yindee J."/>
            <person name="Hampson D.J."/>
            <person name="Prapasarakul N."/>
        </authorList>
    </citation>
    <scope>NUCLEOTIDE SEQUENCE</scope>
    <source>
        <strain evidence="5">BF9</strain>
    </source>
</reference>
<name>A0AAN5Y9I0_PEDAC</name>
<feature type="domain" description="HTH marR-type" evidence="4">
    <location>
        <begin position="1"/>
        <end position="136"/>
    </location>
</feature>
<dbReference type="CDD" id="cd00090">
    <property type="entry name" value="HTH_ARSR"/>
    <property type="match status" value="1"/>
</dbReference>
<proteinExistence type="predicted"/>
<dbReference type="PANTHER" id="PTHR42756:SF1">
    <property type="entry name" value="TRANSCRIPTIONAL REPRESSOR OF EMRAB OPERON"/>
    <property type="match status" value="1"/>
</dbReference>
<evidence type="ECO:0000256" key="3">
    <source>
        <dbReference type="ARBA" id="ARBA00023163"/>
    </source>
</evidence>
<dbReference type="RefSeq" id="WP_008842302.1">
    <property type="nucleotide sequence ID" value="NZ_CAKMBA010000007.1"/>
</dbReference>
<dbReference type="EMBL" id="JAWJAV010000008">
    <property type="protein sequence ID" value="MDV2622038.1"/>
    <property type="molecule type" value="Genomic_DNA"/>
</dbReference>
<reference evidence="5" key="2">
    <citation type="submission" date="2023-10" db="EMBL/GenBank/DDBJ databases">
        <authorList>
            <person name="Khurajog B."/>
        </authorList>
    </citation>
    <scope>NUCLEOTIDE SEQUENCE</scope>
    <source>
        <strain evidence="5">BF9</strain>
    </source>
</reference>
<dbReference type="PANTHER" id="PTHR42756">
    <property type="entry name" value="TRANSCRIPTIONAL REGULATOR, MARR"/>
    <property type="match status" value="1"/>
</dbReference>
<evidence type="ECO:0000259" key="4">
    <source>
        <dbReference type="PROSITE" id="PS50995"/>
    </source>
</evidence>
<dbReference type="InterPro" id="IPR011991">
    <property type="entry name" value="ArsR-like_HTH"/>
</dbReference>
<evidence type="ECO:0000256" key="1">
    <source>
        <dbReference type="ARBA" id="ARBA00023015"/>
    </source>
</evidence>
<dbReference type="GeneID" id="57364956"/>
<evidence type="ECO:0000313" key="5">
    <source>
        <dbReference type="EMBL" id="MDV2622038.1"/>
    </source>
</evidence>
<evidence type="ECO:0000256" key="2">
    <source>
        <dbReference type="ARBA" id="ARBA00023125"/>
    </source>
</evidence>
<dbReference type="InterPro" id="IPR036388">
    <property type="entry name" value="WH-like_DNA-bd_sf"/>
</dbReference>
<dbReference type="AlphaFoldDB" id="A0AAN5Y9I0"/>
<dbReference type="Proteomes" id="UP001280897">
    <property type="component" value="Unassembled WGS sequence"/>
</dbReference>
<dbReference type="PRINTS" id="PR00598">
    <property type="entry name" value="HTHMARR"/>
</dbReference>
<dbReference type="PROSITE" id="PS01117">
    <property type="entry name" value="HTH_MARR_1"/>
    <property type="match status" value="1"/>
</dbReference>
<dbReference type="SUPFAM" id="SSF46785">
    <property type="entry name" value="Winged helix' DNA-binding domain"/>
    <property type="match status" value="1"/>
</dbReference>
<dbReference type="GO" id="GO:0003700">
    <property type="term" value="F:DNA-binding transcription factor activity"/>
    <property type="evidence" value="ECO:0007669"/>
    <property type="project" value="InterPro"/>
</dbReference>
<organism evidence="5 6">
    <name type="scientific">Pediococcus acidilactici</name>
    <dbReference type="NCBI Taxonomy" id="1254"/>
    <lineage>
        <taxon>Bacteria</taxon>
        <taxon>Bacillati</taxon>
        <taxon>Bacillota</taxon>
        <taxon>Bacilli</taxon>
        <taxon>Lactobacillales</taxon>
        <taxon>Lactobacillaceae</taxon>
        <taxon>Pediococcus</taxon>
        <taxon>Pediococcus acidilactici group</taxon>
    </lineage>
</organism>
<dbReference type="GO" id="GO:0003677">
    <property type="term" value="F:DNA binding"/>
    <property type="evidence" value="ECO:0007669"/>
    <property type="project" value="UniProtKB-KW"/>
</dbReference>
<dbReference type="InterPro" id="IPR000835">
    <property type="entry name" value="HTH_MarR-typ"/>
</dbReference>
<dbReference type="InterPro" id="IPR023187">
    <property type="entry name" value="Tscrpt_reg_MarR-type_CS"/>
</dbReference>
<comment type="caution">
    <text evidence="5">The sequence shown here is derived from an EMBL/GenBank/DDBJ whole genome shotgun (WGS) entry which is preliminary data.</text>
</comment>
<dbReference type="SMART" id="SM00347">
    <property type="entry name" value="HTH_MARR"/>
    <property type="match status" value="1"/>
</dbReference>
<protein>
    <submittedName>
        <fullName evidence="5">MarR family transcriptional regulator</fullName>
    </submittedName>
</protein>
<keyword evidence="2" id="KW-0238">DNA-binding</keyword>
<keyword evidence="1" id="KW-0805">Transcription regulation</keyword>
<dbReference type="InterPro" id="IPR036390">
    <property type="entry name" value="WH_DNA-bd_sf"/>
</dbReference>